<dbReference type="SMART" id="SM00741">
    <property type="entry name" value="SapB"/>
    <property type="match status" value="1"/>
</dbReference>
<feature type="binding site" evidence="12">
    <location>
        <position position="223"/>
    </location>
    <ligand>
        <name>Zn(2+)</name>
        <dbReference type="ChEBI" id="CHEBI:29105"/>
        <label>1</label>
    </ligand>
</feature>
<dbReference type="Gene3D" id="3.60.21.10">
    <property type="match status" value="2"/>
</dbReference>
<dbReference type="GO" id="GO:0046513">
    <property type="term" value="P:ceramide biosynthetic process"/>
    <property type="evidence" value="ECO:0007669"/>
    <property type="project" value="TreeGrafter"/>
</dbReference>
<dbReference type="PANTHER" id="PTHR10340:SF29">
    <property type="entry name" value="SPHINGOMYELIN PHOSPHODIESTERASE"/>
    <property type="match status" value="1"/>
</dbReference>
<dbReference type="GO" id="GO:0046872">
    <property type="term" value="F:metal ion binding"/>
    <property type="evidence" value="ECO:0007669"/>
    <property type="project" value="UniProtKB-KW"/>
</dbReference>
<comment type="subcellular location">
    <subcellularLocation>
        <location evidence="1">Secreted</location>
    </subcellularLocation>
</comment>
<evidence type="ECO:0000259" key="16">
    <source>
        <dbReference type="PROSITE" id="PS50015"/>
    </source>
</evidence>
<dbReference type="GO" id="GO:0061750">
    <property type="term" value="F:acid sphingomyelin phosphodiesterase activity"/>
    <property type="evidence" value="ECO:0007669"/>
    <property type="project" value="TreeGrafter"/>
</dbReference>
<feature type="binding site" evidence="12">
    <location>
        <position position="333"/>
    </location>
    <ligand>
        <name>Zn(2+)</name>
        <dbReference type="ChEBI" id="CHEBI:29105"/>
        <label>2</label>
    </ligand>
</feature>
<dbReference type="InterPro" id="IPR004843">
    <property type="entry name" value="Calcineurin-like_PHP"/>
</dbReference>
<keyword evidence="18" id="KW-1185">Reference proteome</keyword>
<comment type="similarity">
    <text evidence="2 11">Belongs to the acid sphingomyelinase family.</text>
</comment>
<sequence>MWRSLVFAALLATTFAFNLPGIPRDFTANDAVLAAISDDVARKFEIEYMKYLKTGKETPVLKQISAQLAKSHSKKDLFIKEIHELGPVDEFFTCVTCRAVVNVIVKTFRDEDGELNGPNNKEVVKKIVLDICQRLNLQTEEVCSEMFESHWPTTEYIIMNSKEDSRFFCGLFMQWSYCNLNNHTDYEWTLNIDNSAEVITSSKSDFPGKTSNDLNILHLTDIHHDPLYVPGSLAECDEPLCCQRQKEQFEGTSKAAGFWGDYRECDLPWQTIESAFTHIMENHKIDYIYQTGDIIDHMVWSTSNEKNKEVYTAVTNKIYESFPQVPVYPAIGNHEPHPLNMFSPDYVPEEVNTRWLYEYLYDIWSKYLPADTKETILKGGYYTVLVKPGFRIVSLNNNDCYTSNWWLYHNGSDMKTQLMWLHDVLLAAEKSNEYVHILAHIPSGDGTCWNVWSREYNRIIARFHKTISGIFNGHTHKDEMNVHYDENGYAVALSHNGGALTTYTFKNPNYRIYQVEPESLQVVDHETWIFNLTEANLAGEAKNPNWFKEYTFAEEFTQDFSPAGVDKLLEEMADNPDLLRKFWRYKRTSADPALSKGCSRTCLLNTICRLATTVHDQTKRCEELKTKLNVALDKENATTESTSQGTTVSTTSKPTDPEDNGDDGAISMSALSLTTLITVILSVRYIM</sequence>
<dbReference type="GO" id="GO:0006685">
    <property type="term" value="P:sphingomyelin catabolic process"/>
    <property type="evidence" value="ECO:0007669"/>
    <property type="project" value="UniProtKB-UniRule"/>
</dbReference>
<feature type="disulfide bond" evidence="13">
    <location>
        <begin position="242"/>
        <end position="265"/>
    </location>
</feature>
<dbReference type="EC" id="3.1.4.12" evidence="11"/>
<keyword evidence="3" id="KW-0964">Secreted</keyword>
<feature type="binding site" evidence="12">
    <location>
        <position position="293"/>
    </location>
    <ligand>
        <name>Zn(2+)</name>
        <dbReference type="ChEBI" id="CHEBI:29105"/>
        <label>2</label>
    </ligand>
</feature>
<feature type="binding site" evidence="12">
    <location>
        <position position="221"/>
    </location>
    <ligand>
        <name>Zn(2+)</name>
        <dbReference type="ChEBI" id="CHEBI:29105"/>
        <label>1</label>
    </ligand>
</feature>
<evidence type="ECO:0000256" key="10">
    <source>
        <dbReference type="ARBA" id="ARBA00047268"/>
    </source>
</evidence>
<comment type="catalytic activity">
    <reaction evidence="10">
        <text>a sphingomyelin + H2O = phosphocholine + an N-acylsphing-4-enine + H(+)</text>
        <dbReference type="Rhea" id="RHEA:19253"/>
        <dbReference type="ChEBI" id="CHEBI:15377"/>
        <dbReference type="ChEBI" id="CHEBI:15378"/>
        <dbReference type="ChEBI" id="CHEBI:17636"/>
        <dbReference type="ChEBI" id="CHEBI:52639"/>
        <dbReference type="ChEBI" id="CHEBI:295975"/>
        <dbReference type="EC" id="3.1.4.12"/>
    </reaction>
    <physiologicalReaction direction="left-to-right" evidence="10">
        <dbReference type="Rhea" id="RHEA:19254"/>
    </physiologicalReaction>
</comment>
<evidence type="ECO:0000256" key="13">
    <source>
        <dbReference type="PIRSR" id="PIRSR000948-2"/>
    </source>
</evidence>
<feature type="disulfide bond" evidence="13">
    <location>
        <begin position="236"/>
        <end position="241"/>
    </location>
</feature>
<dbReference type="InterPro" id="IPR011160">
    <property type="entry name" value="Sphingomy_PDE"/>
</dbReference>
<dbReference type="PIRSF" id="PIRSF000948">
    <property type="entry name" value="Sphingomy_PDE"/>
    <property type="match status" value="1"/>
</dbReference>
<dbReference type="OrthoDB" id="282973at2759"/>
<dbReference type="SUPFAM" id="SSF56300">
    <property type="entry name" value="Metallo-dependent phosphatases"/>
    <property type="match status" value="1"/>
</dbReference>
<evidence type="ECO:0000256" key="11">
    <source>
        <dbReference type="PIRNR" id="PIRNR000948"/>
    </source>
</evidence>
<evidence type="ECO:0000256" key="12">
    <source>
        <dbReference type="PIRSR" id="PIRSR000948-1"/>
    </source>
</evidence>
<feature type="compositionally biased region" description="Low complexity" evidence="14">
    <location>
        <begin position="638"/>
        <end position="652"/>
    </location>
</feature>
<dbReference type="InterPro" id="IPR041805">
    <property type="entry name" value="ASMase/PPN1_MPP"/>
</dbReference>
<dbReference type="CDD" id="cd00842">
    <property type="entry name" value="MPP_ASMase"/>
    <property type="match status" value="1"/>
</dbReference>
<dbReference type="GO" id="GO:0005615">
    <property type="term" value="C:extracellular space"/>
    <property type="evidence" value="ECO:0007669"/>
    <property type="project" value="TreeGrafter"/>
</dbReference>
<dbReference type="GO" id="GO:0016798">
    <property type="term" value="F:hydrolase activity, acting on glycosyl bonds"/>
    <property type="evidence" value="ECO:0007669"/>
    <property type="project" value="UniProtKB-KW"/>
</dbReference>
<accession>A0A0L0CNH6</accession>
<evidence type="ECO:0000256" key="4">
    <source>
        <dbReference type="ARBA" id="ARBA00022723"/>
    </source>
</evidence>
<keyword evidence="6 11" id="KW-0378">Hydrolase</keyword>
<dbReference type="InterPro" id="IPR008139">
    <property type="entry name" value="SaposinB_dom"/>
</dbReference>
<comment type="caution">
    <text evidence="17">The sequence shown here is derived from an EMBL/GenBank/DDBJ whole genome shotgun (WGS) entry which is preliminary data.</text>
</comment>
<evidence type="ECO:0000256" key="5">
    <source>
        <dbReference type="ARBA" id="ARBA00022729"/>
    </source>
</evidence>
<evidence type="ECO:0000256" key="9">
    <source>
        <dbReference type="ARBA" id="ARBA00023180"/>
    </source>
</evidence>
<organism evidence="17 18">
    <name type="scientific">Lucilia cuprina</name>
    <name type="common">Green bottle fly</name>
    <name type="synonym">Australian sheep blowfly</name>
    <dbReference type="NCBI Taxonomy" id="7375"/>
    <lineage>
        <taxon>Eukaryota</taxon>
        <taxon>Metazoa</taxon>
        <taxon>Ecdysozoa</taxon>
        <taxon>Arthropoda</taxon>
        <taxon>Hexapoda</taxon>
        <taxon>Insecta</taxon>
        <taxon>Pterygota</taxon>
        <taxon>Neoptera</taxon>
        <taxon>Endopterygota</taxon>
        <taxon>Diptera</taxon>
        <taxon>Brachycera</taxon>
        <taxon>Muscomorpha</taxon>
        <taxon>Oestroidea</taxon>
        <taxon>Calliphoridae</taxon>
        <taxon>Luciliinae</taxon>
        <taxon>Lucilia</taxon>
    </lineage>
</organism>
<feature type="binding site" evidence="12">
    <location>
        <position position="474"/>
    </location>
    <ligand>
        <name>Zn(2+)</name>
        <dbReference type="ChEBI" id="CHEBI:29105"/>
        <label>2</label>
    </ligand>
</feature>
<feature type="binding site" evidence="12">
    <location>
        <position position="476"/>
    </location>
    <ligand>
        <name>Zn(2+)</name>
        <dbReference type="ChEBI" id="CHEBI:29105"/>
        <label>1</label>
    </ligand>
</feature>
<evidence type="ECO:0000256" key="14">
    <source>
        <dbReference type="SAM" id="MobiDB-lite"/>
    </source>
</evidence>
<dbReference type="GO" id="GO:0005764">
    <property type="term" value="C:lysosome"/>
    <property type="evidence" value="ECO:0007669"/>
    <property type="project" value="TreeGrafter"/>
</dbReference>
<reference evidence="17 18" key="1">
    <citation type="journal article" date="2015" name="Nat. Commun.">
        <title>Lucilia cuprina genome unlocks parasitic fly biology to underpin future interventions.</title>
        <authorList>
            <person name="Anstead C.A."/>
            <person name="Korhonen P.K."/>
            <person name="Young N.D."/>
            <person name="Hall R.S."/>
            <person name="Jex A.R."/>
            <person name="Murali S.C."/>
            <person name="Hughes D.S."/>
            <person name="Lee S.F."/>
            <person name="Perry T."/>
            <person name="Stroehlein A.J."/>
            <person name="Ansell B.R."/>
            <person name="Breugelmans B."/>
            <person name="Hofmann A."/>
            <person name="Qu J."/>
            <person name="Dugan S."/>
            <person name="Lee S.L."/>
            <person name="Chao H."/>
            <person name="Dinh H."/>
            <person name="Han Y."/>
            <person name="Doddapaneni H.V."/>
            <person name="Worley K.C."/>
            <person name="Muzny D.M."/>
            <person name="Ioannidis P."/>
            <person name="Waterhouse R.M."/>
            <person name="Zdobnov E.M."/>
            <person name="James P.J."/>
            <person name="Bagnall N.H."/>
            <person name="Kotze A.C."/>
            <person name="Gibbs R.A."/>
            <person name="Richards S."/>
            <person name="Batterham P."/>
            <person name="Gasser R.B."/>
        </authorList>
    </citation>
    <scope>NUCLEOTIDE SEQUENCE [LARGE SCALE GENOMIC DNA]</scope>
    <source>
        <strain evidence="17 18">LS</strain>
        <tissue evidence="17">Full body</tissue>
    </source>
</reference>
<dbReference type="PANTHER" id="PTHR10340">
    <property type="entry name" value="SPHINGOMYELIN PHOSPHODIESTERASE"/>
    <property type="match status" value="1"/>
</dbReference>
<name>A0A0L0CNH6_LUCCU</name>
<feature type="chain" id="PRO_5005536604" description="Sphingomyelin phosphodiesterase" evidence="15">
    <location>
        <begin position="17"/>
        <end position="687"/>
    </location>
</feature>
<protein>
    <recommendedName>
        <fullName evidence="11">Sphingomyelin phosphodiesterase</fullName>
        <ecNumber evidence="11">3.1.4.12</ecNumber>
    </recommendedName>
</protein>
<evidence type="ECO:0000256" key="15">
    <source>
        <dbReference type="SAM" id="SignalP"/>
    </source>
</evidence>
<evidence type="ECO:0000313" key="17">
    <source>
        <dbReference type="EMBL" id="KNC33883.1"/>
    </source>
</evidence>
<feature type="domain" description="Saposin B-type" evidence="16">
    <location>
        <begin position="90"/>
        <end position="182"/>
    </location>
</feature>
<feature type="disulfide bond" evidence="13">
    <location>
        <begin position="598"/>
        <end position="602"/>
    </location>
</feature>
<feature type="disulfide bond" evidence="13">
    <location>
        <begin position="132"/>
        <end position="143"/>
    </location>
</feature>
<evidence type="ECO:0000256" key="6">
    <source>
        <dbReference type="ARBA" id="ARBA00022801"/>
    </source>
</evidence>
<evidence type="ECO:0000256" key="1">
    <source>
        <dbReference type="ARBA" id="ARBA00004613"/>
    </source>
</evidence>
<keyword evidence="9" id="KW-0325">Glycoprotein</keyword>
<keyword evidence="5 15" id="KW-0732">Signal</keyword>
<dbReference type="AlphaFoldDB" id="A0A0L0CNH6"/>
<feature type="binding site" evidence="12">
    <location>
        <position position="293"/>
    </location>
    <ligand>
        <name>Zn(2+)</name>
        <dbReference type="ChEBI" id="CHEBI:29105"/>
        <label>1</label>
    </ligand>
</feature>
<feature type="disulfide bond" evidence="13">
    <location>
        <begin position="400"/>
        <end position="448"/>
    </location>
</feature>
<keyword evidence="4 12" id="KW-0479">Metal-binding</keyword>
<comment type="cofactor">
    <cofactor evidence="12">
        <name>Zn(2+)</name>
        <dbReference type="ChEBI" id="CHEBI:29105"/>
    </cofactor>
    <text evidence="12">Binds 2 Zn(2+) ions per subunit.</text>
</comment>
<feature type="disulfide bond" evidence="13">
    <location>
        <begin position="608"/>
        <end position="621"/>
    </location>
</feature>
<feature type="binding site" evidence="12">
    <location>
        <position position="440"/>
    </location>
    <ligand>
        <name>Zn(2+)</name>
        <dbReference type="ChEBI" id="CHEBI:29105"/>
        <label>2</label>
    </ligand>
</feature>
<keyword evidence="8 13" id="KW-1015">Disulfide bond</keyword>
<evidence type="ECO:0000256" key="8">
    <source>
        <dbReference type="ARBA" id="ARBA00023157"/>
    </source>
</evidence>
<feature type="disulfide bond" evidence="13">
    <location>
        <begin position="94"/>
        <end position="178"/>
    </location>
</feature>
<dbReference type="Pfam" id="PF19272">
    <property type="entry name" value="ASMase_C"/>
    <property type="match status" value="1"/>
</dbReference>
<keyword evidence="7 12" id="KW-0862">Zinc</keyword>
<gene>
    <name evidence="17" type="ORF">FF38_09213</name>
</gene>
<keyword evidence="11" id="KW-0326">Glycosidase</keyword>
<evidence type="ECO:0000313" key="18">
    <source>
        <dbReference type="Proteomes" id="UP000037069"/>
    </source>
</evidence>
<evidence type="ECO:0000256" key="2">
    <source>
        <dbReference type="ARBA" id="ARBA00008234"/>
    </source>
</evidence>
<evidence type="ECO:0000256" key="7">
    <source>
        <dbReference type="ARBA" id="ARBA00022833"/>
    </source>
</evidence>
<dbReference type="PROSITE" id="PS50015">
    <property type="entry name" value="SAP_B"/>
    <property type="match status" value="1"/>
</dbReference>
<dbReference type="EMBL" id="JRES01000139">
    <property type="protein sequence ID" value="KNC33883.1"/>
    <property type="molecule type" value="Genomic_DNA"/>
</dbReference>
<dbReference type="InterPro" id="IPR029052">
    <property type="entry name" value="Metallo-depent_PP-like"/>
</dbReference>
<dbReference type="STRING" id="7375.A0A0L0CNH6"/>
<feature type="region of interest" description="Disordered" evidence="14">
    <location>
        <begin position="635"/>
        <end position="664"/>
    </location>
</feature>
<dbReference type="OMA" id="IMRNSEI"/>
<evidence type="ECO:0000256" key="3">
    <source>
        <dbReference type="ARBA" id="ARBA00022525"/>
    </source>
</evidence>
<dbReference type="Proteomes" id="UP000037069">
    <property type="component" value="Unassembled WGS sequence"/>
</dbReference>
<feature type="signal peptide" evidence="15">
    <location>
        <begin position="1"/>
        <end position="16"/>
    </location>
</feature>
<comment type="function">
    <text evidence="11">Converts sphingomyelin to ceramide.</text>
</comment>
<proteinExistence type="inferred from homology"/>
<dbReference type="InterPro" id="IPR045473">
    <property type="entry name" value="ASM_C"/>
</dbReference>
<dbReference type="GO" id="GO:0016020">
    <property type="term" value="C:membrane"/>
    <property type="evidence" value="ECO:0007669"/>
    <property type="project" value="GOC"/>
</dbReference>
<feature type="disulfide bond" evidence="13">
    <location>
        <begin position="97"/>
        <end position="169"/>
    </location>
</feature>
<dbReference type="Pfam" id="PF00149">
    <property type="entry name" value="Metallophos"/>
    <property type="match status" value="1"/>
</dbReference>